<dbReference type="AlphaFoldDB" id="A0A841CYP3"/>
<evidence type="ECO:0000313" key="3">
    <source>
        <dbReference type="Proteomes" id="UP000547510"/>
    </source>
</evidence>
<accession>A0A841CYP3</accession>
<proteinExistence type="predicted"/>
<feature type="region of interest" description="Disordered" evidence="1">
    <location>
        <begin position="34"/>
        <end position="62"/>
    </location>
</feature>
<gene>
    <name evidence="2" type="ORF">FHS29_007070</name>
</gene>
<protein>
    <submittedName>
        <fullName evidence="2">Uncharacterized protein</fullName>
    </submittedName>
</protein>
<reference evidence="2 3" key="1">
    <citation type="submission" date="2020-08" db="EMBL/GenBank/DDBJ databases">
        <title>Genomic Encyclopedia of Type Strains, Phase III (KMG-III): the genomes of soil and plant-associated and newly described type strains.</title>
        <authorList>
            <person name="Whitman W."/>
        </authorList>
    </citation>
    <scope>NUCLEOTIDE SEQUENCE [LARGE SCALE GENOMIC DNA]</scope>
    <source>
        <strain evidence="2 3">CECT 8640</strain>
    </source>
</reference>
<dbReference type="RefSeq" id="WP_184698662.1">
    <property type="nucleotide sequence ID" value="NZ_JACHJN010000016.1"/>
</dbReference>
<feature type="compositionally biased region" description="Low complexity" evidence="1">
    <location>
        <begin position="34"/>
        <end position="47"/>
    </location>
</feature>
<comment type="caution">
    <text evidence="2">The sequence shown here is derived from an EMBL/GenBank/DDBJ whole genome shotgun (WGS) entry which is preliminary data.</text>
</comment>
<dbReference type="Proteomes" id="UP000547510">
    <property type="component" value="Unassembled WGS sequence"/>
</dbReference>
<sequence>MTAHLADDCGRRGVKALVVITSAVPVERAAWLRRPAPARGGRQGARPPRQPKIVTEPNEVES</sequence>
<keyword evidence="3" id="KW-1185">Reference proteome</keyword>
<name>A0A841CYP3_9PSEU</name>
<evidence type="ECO:0000313" key="2">
    <source>
        <dbReference type="EMBL" id="MBB5960446.1"/>
    </source>
</evidence>
<organism evidence="2 3">
    <name type="scientific">Saccharothrix tamanrassetensis</name>
    <dbReference type="NCBI Taxonomy" id="1051531"/>
    <lineage>
        <taxon>Bacteria</taxon>
        <taxon>Bacillati</taxon>
        <taxon>Actinomycetota</taxon>
        <taxon>Actinomycetes</taxon>
        <taxon>Pseudonocardiales</taxon>
        <taxon>Pseudonocardiaceae</taxon>
        <taxon>Saccharothrix</taxon>
    </lineage>
</organism>
<dbReference type="EMBL" id="JACHJN010000016">
    <property type="protein sequence ID" value="MBB5960446.1"/>
    <property type="molecule type" value="Genomic_DNA"/>
</dbReference>
<evidence type="ECO:0000256" key="1">
    <source>
        <dbReference type="SAM" id="MobiDB-lite"/>
    </source>
</evidence>